<dbReference type="Gene3D" id="3.30.360.10">
    <property type="entry name" value="Dihydrodipicolinate Reductase, domain 2"/>
    <property type="match status" value="1"/>
</dbReference>
<dbReference type="InterPro" id="IPR036291">
    <property type="entry name" value="NAD(P)-bd_dom_sf"/>
</dbReference>
<reference evidence="3 4" key="1">
    <citation type="submission" date="2015-11" db="EMBL/GenBank/DDBJ databases">
        <title>Exploring the genomic traits of fungus-feeding bacterial genus Collimonas.</title>
        <authorList>
            <person name="Song C."/>
            <person name="Schmidt R."/>
            <person name="de Jager V."/>
            <person name="Krzyzanowska D."/>
            <person name="Jongedijk E."/>
            <person name="Cankar K."/>
            <person name="Beekwilder J."/>
            <person name="van Veen A."/>
            <person name="de Boer W."/>
            <person name="van Veen J.A."/>
            <person name="Garbeva P."/>
        </authorList>
    </citation>
    <scope>NUCLEOTIDE SEQUENCE [LARGE SCALE GENOMIC DNA]</scope>
    <source>
        <strain evidence="3 4">Ter91</strain>
    </source>
</reference>
<protein>
    <submittedName>
        <fullName evidence="3">Oxidoreductase, NAD-binding Rossmann fold family protein</fullName>
    </submittedName>
</protein>
<dbReference type="PANTHER" id="PTHR43708:SF3">
    <property type="entry name" value="OXIDOREDUCTASE"/>
    <property type="match status" value="1"/>
</dbReference>
<dbReference type="GO" id="GO:0000166">
    <property type="term" value="F:nucleotide binding"/>
    <property type="evidence" value="ECO:0007669"/>
    <property type="project" value="InterPro"/>
</dbReference>
<accession>A0A127Q4B2</accession>
<dbReference type="InterPro" id="IPR055170">
    <property type="entry name" value="GFO_IDH_MocA-like_dom"/>
</dbReference>
<dbReference type="InterPro" id="IPR051317">
    <property type="entry name" value="Gfo/Idh/MocA_oxidoreduct"/>
</dbReference>
<dbReference type="STRING" id="279113.CPter91_2496"/>
<dbReference type="SUPFAM" id="SSF51735">
    <property type="entry name" value="NAD(P)-binding Rossmann-fold domains"/>
    <property type="match status" value="1"/>
</dbReference>
<evidence type="ECO:0000259" key="1">
    <source>
        <dbReference type="Pfam" id="PF01408"/>
    </source>
</evidence>
<dbReference type="Proteomes" id="UP000074561">
    <property type="component" value="Chromosome"/>
</dbReference>
<dbReference type="Pfam" id="PF01408">
    <property type="entry name" value="GFO_IDH_MocA"/>
    <property type="match status" value="1"/>
</dbReference>
<evidence type="ECO:0000313" key="3">
    <source>
        <dbReference type="EMBL" id="AMP04853.1"/>
    </source>
</evidence>
<dbReference type="OrthoDB" id="9801953at2"/>
<dbReference type="KEGG" id="cpra:CPter91_2496"/>
<feature type="domain" description="GFO/IDH/MocA-like oxidoreductase" evidence="2">
    <location>
        <begin position="154"/>
        <end position="294"/>
    </location>
</feature>
<dbReference type="PATRIC" id="fig|279113.9.peg.2462"/>
<proteinExistence type="predicted"/>
<name>A0A127Q4B2_9BURK</name>
<dbReference type="AlphaFoldDB" id="A0A127Q4B2"/>
<dbReference type="InterPro" id="IPR000683">
    <property type="entry name" value="Gfo/Idh/MocA-like_OxRdtase_N"/>
</dbReference>
<sequence>MGINHGKQESRLSRRLRLGMVGGGDGAFIGAVHRMAARLDDHYELVAGALSGNPLRAASSAAAIRLDRSRSYSDYREMALREAARSDGIDVVAIVTPNYLHAPVATAFLEAGIHVICDKPLAVSLQEAKALAALAQRKNLVFALTHTYTGYPMVRHAKELVASGALGELRLLQVEYSQDWLADEIPAAAAAAADGTQDPAALGWRSDPARNGSAGTLGDVGSHAYQLAQYVSGVTPTQLLAELHTFVPGRLLDDHVQVMLRYANGARGTLWASQVATGCENALRLRLYGSKASLAFDQENPNQLWFTPQGGQAQCLTRGRARGQAAAHATRVPAGHPEGYLEAFAQLYVDAAQQIAALNDGRAIPDHSRFLTTVKDGVQGMQFIEAVLRSHAQDASWVSLEPSA</sequence>
<dbReference type="RefSeq" id="WP_061940312.1">
    <property type="nucleotide sequence ID" value="NZ_CP013234.1"/>
</dbReference>
<dbReference type="PANTHER" id="PTHR43708">
    <property type="entry name" value="CONSERVED EXPRESSED OXIDOREDUCTASE (EUROFUNG)"/>
    <property type="match status" value="1"/>
</dbReference>
<evidence type="ECO:0000259" key="2">
    <source>
        <dbReference type="Pfam" id="PF22725"/>
    </source>
</evidence>
<dbReference type="EMBL" id="CP013234">
    <property type="protein sequence ID" value="AMP04853.1"/>
    <property type="molecule type" value="Genomic_DNA"/>
</dbReference>
<dbReference type="Pfam" id="PF22725">
    <property type="entry name" value="GFO_IDH_MocA_C3"/>
    <property type="match status" value="1"/>
</dbReference>
<gene>
    <name evidence="3" type="ORF">CPter91_2496</name>
</gene>
<evidence type="ECO:0000313" key="4">
    <source>
        <dbReference type="Proteomes" id="UP000074561"/>
    </source>
</evidence>
<dbReference type="SUPFAM" id="SSF55347">
    <property type="entry name" value="Glyceraldehyde-3-phosphate dehydrogenase-like, C-terminal domain"/>
    <property type="match status" value="1"/>
</dbReference>
<organism evidence="3 4">
    <name type="scientific">Collimonas pratensis</name>
    <dbReference type="NCBI Taxonomy" id="279113"/>
    <lineage>
        <taxon>Bacteria</taxon>
        <taxon>Pseudomonadati</taxon>
        <taxon>Pseudomonadota</taxon>
        <taxon>Betaproteobacteria</taxon>
        <taxon>Burkholderiales</taxon>
        <taxon>Oxalobacteraceae</taxon>
        <taxon>Collimonas</taxon>
    </lineage>
</organism>
<feature type="domain" description="Gfo/Idh/MocA-like oxidoreductase N-terminal" evidence="1">
    <location>
        <begin position="17"/>
        <end position="144"/>
    </location>
</feature>
<dbReference type="Gene3D" id="3.40.50.720">
    <property type="entry name" value="NAD(P)-binding Rossmann-like Domain"/>
    <property type="match status" value="1"/>
</dbReference>